<evidence type="ECO:0000313" key="1">
    <source>
        <dbReference type="EMBL" id="KAK5843194.1"/>
    </source>
</evidence>
<comment type="caution">
    <text evidence="1">The sequence shown here is derived from an EMBL/GenBank/DDBJ whole genome shotgun (WGS) entry which is preliminary data.</text>
</comment>
<protein>
    <submittedName>
        <fullName evidence="1">Uncharacterized protein</fullName>
    </submittedName>
</protein>
<reference evidence="1 2" key="1">
    <citation type="submission" date="2023-03" db="EMBL/GenBank/DDBJ databases">
        <title>WGS of Gossypium arboreum.</title>
        <authorList>
            <person name="Yu D."/>
        </authorList>
    </citation>
    <scope>NUCLEOTIDE SEQUENCE [LARGE SCALE GENOMIC DNA]</scope>
    <source>
        <tissue evidence="1">Leaf</tissue>
    </source>
</reference>
<name>A0ABR0QVJ3_GOSAR</name>
<gene>
    <name evidence="1" type="ORF">PVK06_005639</name>
</gene>
<proteinExistence type="predicted"/>
<sequence>MMFHSLPTSWEPKEMAIEESKGLNSLSLDELIDCEKNEDSSNDDDEEMTMFAKRFKRSMRSNKEMDPIICYECKKPRHIKFDYPQWKNRGSSKQKLKAYVANWSDEDSSDNEDQNITNLYLMTIDDIKEKEHCPEVGCLNKNFWYLDSGC</sequence>
<organism evidence="1 2">
    <name type="scientific">Gossypium arboreum</name>
    <name type="common">Tree cotton</name>
    <name type="synonym">Gossypium nanking</name>
    <dbReference type="NCBI Taxonomy" id="29729"/>
    <lineage>
        <taxon>Eukaryota</taxon>
        <taxon>Viridiplantae</taxon>
        <taxon>Streptophyta</taxon>
        <taxon>Embryophyta</taxon>
        <taxon>Tracheophyta</taxon>
        <taxon>Spermatophyta</taxon>
        <taxon>Magnoliopsida</taxon>
        <taxon>eudicotyledons</taxon>
        <taxon>Gunneridae</taxon>
        <taxon>Pentapetalae</taxon>
        <taxon>rosids</taxon>
        <taxon>malvids</taxon>
        <taxon>Malvales</taxon>
        <taxon>Malvaceae</taxon>
        <taxon>Malvoideae</taxon>
        <taxon>Gossypium</taxon>
    </lineage>
</organism>
<accession>A0ABR0QVJ3</accession>
<evidence type="ECO:0000313" key="2">
    <source>
        <dbReference type="Proteomes" id="UP001358586"/>
    </source>
</evidence>
<keyword evidence="2" id="KW-1185">Reference proteome</keyword>
<dbReference type="EMBL" id="JARKNE010000002">
    <property type="protein sequence ID" value="KAK5843194.1"/>
    <property type="molecule type" value="Genomic_DNA"/>
</dbReference>
<dbReference type="Proteomes" id="UP001358586">
    <property type="component" value="Chromosome 2"/>
</dbReference>